<evidence type="ECO:0008006" key="4">
    <source>
        <dbReference type="Google" id="ProtNLM"/>
    </source>
</evidence>
<proteinExistence type="predicted"/>
<dbReference type="Pfam" id="PF06486">
    <property type="entry name" value="DUF1093"/>
    <property type="match status" value="1"/>
</dbReference>
<organism evidence="2 3">
    <name type="scientific">Olsenella profusa F0195</name>
    <dbReference type="NCBI Taxonomy" id="1125712"/>
    <lineage>
        <taxon>Bacteria</taxon>
        <taxon>Bacillati</taxon>
        <taxon>Actinomycetota</taxon>
        <taxon>Coriobacteriia</taxon>
        <taxon>Coriobacteriales</taxon>
        <taxon>Atopobiaceae</taxon>
        <taxon>Olsenella</taxon>
    </lineage>
</organism>
<evidence type="ECO:0000313" key="3">
    <source>
        <dbReference type="Proteomes" id="UP000016638"/>
    </source>
</evidence>
<dbReference type="STRING" id="1125712.HMPREF1316_2329"/>
<keyword evidence="1" id="KW-1133">Transmembrane helix</keyword>
<keyword evidence="1" id="KW-0812">Transmembrane</keyword>
<dbReference type="AlphaFoldDB" id="U2TNL7"/>
<dbReference type="PANTHER" id="PTHR36433:SF2">
    <property type="entry name" value="YXEA FAMILY PROTEIN"/>
    <property type="match status" value="1"/>
</dbReference>
<dbReference type="eggNOG" id="COG5294">
    <property type="taxonomic scope" value="Bacteria"/>
</dbReference>
<dbReference type="NCBIfam" id="TIGR01655">
    <property type="entry name" value="yxeA_fam"/>
    <property type="match status" value="1"/>
</dbReference>
<keyword evidence="1" id="KW-0472">Membrane</keyword>
<dbReference type="RefSeq" id="WP_021726463.1">
    <property type="nucleotide sequence ID" value="NZ_AWEZ01000054.1"/>
</dbReference>
<gene>
    <name evidence="2" type="ORF">HMPREF1316_2329</name>
</gene>
<dbReference type="OrthoDB" id="8719215at2"/>
<dbReference type="SUPFAM" id="SSF159121">
    <property type="entry name" value="BC4932-like"/>
    <property type="match status" value="1"/>
</dbReference>
<dbReference type="InterPro" id="IPR036166">
    <property type="entry name" value="YxeA-like_sf"/>
</dbReference>
<evidence type="ECO:0000313" key="2">
    <source>
        <dbReference type="EMBL" id="ERL07718.1"/>
    </source>
</evidence>
<comment type="caution">
    <text evidence="2">The sequence shown here is derived from an EMBL/GenBank/DDBJ whole genome shotgun (WGS) entry which is preliminary data.</text>
</comment>
<keyword evidence="3" id="KW-1185">Reference proteome</keyword>
<dbReference type="PANTHER" id="PTHR36433">
    <property type="entry name" value="HYPOTHETICAL CYTOSOLIC PROTEIN"/>
    <property type="match status" value="1"/>
</dbReference>
<dbReference type="Gene3D" id="2.40.50.480">
    <property type="match status" value="1"/>
</dbReference>
<dbReference type="InterPro" id="IPR006542">
    <property type="entry name" value="DUF1093"/>
</dbReference>
<protein>
    <recommendedName>
        <fullName evidence="4">YxeA family protein</fullName>
    </recommendedName>
</protein>
<dbReference type="EMBL" id="AWEZ01000054">
    <property type="protein sequence ID" value="ERL07718.1"/>
    <property type="molecule type" value="Genomic_DNA"/>
</dbReference>
<sequence>MARRIAAIVLGIVMMGAVAGVFYLTNTNNASTWYVRVDDAVAKQKADGDEEVWEYTLDAYNERGEHRQLTFTAGKRLRDGAYLRLGYLPVREVVSWEEVQPEQMPDAAREQLA</sequence>
<dbReference type="Proteomes" id="UP000016638">
    <property type="component" value="Unassembled WGS sequence"/>
</dbReference>
<accession>U2TNL7</accession>
<feature type="transmembrane region" description="Helical" evidence="1">
    <location>
        <begin position="5"/>
        <end position="24"/>
    </location>
</feature>
<evidence type="ECO:0000256" key="1">
    <source>
        <dbReference type="SAM" id="Phobius"/>
    </source>
</evidence>
<dbReference type="PATRIC" id="fig|1125712.3.peg.1565"/>
<reference evidence="2 3" key="1">
    <citation type="submission" date="2013-08" db="EMBL/GenBank/DDBJ databases">
        <authorList>
            <person name="Durkin A.S."/>
            <person name="Haft D.R."/>
            <person name="McCorrison J."/>
            <person name="Torralba M."/>
            <person name="Gillis M."/>
            <person name="Haft D.H."/>
            <person name="Methe B."/>
            <person name="Sutton G."/>
            <person name="Nelson K.E."/>
        </authorList>
    </citation>
    <scope>NUCLEOTIDE SEQUENCE [LARGE SCALE GENOMIC DNA]</scope>
    <source>
        <strain evidence="2 3">F0195</strain>
    </source>
</reference>
<name>U2TNL7_9ACTN</name>